<reference evidence="1 2" key="1">
    <citation type="submission" date="2015-03" db="EMBL/GenBank/DDBJ databases">
        <title>Pseudomonas fluorescens 1855-344 Genome sequencing and assembly.</title>
        <authorList>
            <person name="Eng W.W.H."/>
            <person name="Gan H.M."/>
            <person name="Savka M.A."/>
        </authorList>
    </citation>
    <scope>NUCLEOTIDE SEQUENCE [LARGE SCALE GENOMIC DNA]</scope>
    <source>
        <strain evidence="1 2">1855-344</strain>
    </source>
</reference>
<evidence type="ECO:0008006" key="3">
    <source>
        <dbReference type="Google" id="ProtNLM"/>
    </source>
</evidence>
<dbReference type="PATRIC" id="fig|132476.4.peg.5622"/>
<name>A0A0F4XS31_9PSED</name>
<dbReference type="Proteomes" id="UP000033662">
    <property type="component" value="Unassembled WGS sequence"/>
</dbReference>
<dbReference type="AlphaFoldDB" id="A0A0F4XS31"/>
<organism evidence="1 2">
    <name type="scientific">Pseudomonas kilonensis</name>
    <dbReference type="NCBI Taxonomy" id="132476"/>
    <lineage>
        <taxon>Bacteria</taxon>
        <taxon>Pseudomonadati</taxon>
        <taxon>Pseudomonadota</taxon>
        <taxon>Gammaproteobacteria</taxon>
        <taxon>Pseudomonadales</taxon>
        <taxon>Pseudomonadaceae</taxon>
        <taxon>Pseudomonas</taxon>
    </lineage>
</organism>
<dbReference type="EMBL" id="JZXC01000005">
    <property type="protein sequence ID" value="KKA08687.1"/>
    <property type="molecule type" value="Genomic_DNA"/>
</dbReference>
<gene>
    <name evidence="1" type="ORF">VP02_08330</name>
</gene>
<protein>
    <recommendedName>
        <fullName evidence="3">Capsule polysaccharide biosynthesis protein</fullName>
    </recommendedName>
</protein>
<proteinExistence type="predicted"/>
<evidence type="ECO:0000313" key="2">
    <source>
        <dbReference type="Proteomes" id="UP000033662"/>
    </source>
</evidence>
<comment type="caution">
    <text evidence="1">The sequence shown here is derived from an EMBL/GenBank/DDBJ whole genome shotgun (WGS) entry which is preliminary data.</text>
</comment>
<sequence length="440" mass="50298">MLENRYKTFFWDALAEYFIEQGHVVAWVVQNPSFMPKNGVANVIAFPSSRDARALSKSYGLEKIVRSDRYINYFGGDTSHYEYYYAEIERILLKEKPELVIGEATLFHELMAVDWCKKNDVPFFHPSMPGYPGGRYSIYLGDTKDAIGGATDLPSDEECYSLAEAIRKRERIPDYMRPSLPTDHGRTFPVHGSFANRLLLIKSYLRGERFNTPSPWRKRKLDKAVSRRLIRWSEICTEKFKLDDGCRYLLYPMQMQPESNLDLWGQEYREQSRLISDLADILPPGWKLLVKLNPKSKYELDDTLINILSVNHRIIPIPFEMGMDKIFSRVHLVCTVTGTIAVESILSCKPVVQFGPGILSDEAGYAHANSVVEIKDVIARIEAAQFQLADDQGRTELVKKLYFTTFPGFISDPASLPSVLDSKNIIQVGENLIRVAERCI</sequence>
<evidence type="ECO:0000313" key="1">
    <source>
        <dbReference type="EMBL" id="KKA08687.1"/>
    </source>
</evidence>
<dbReference type="SUPFAM" id="SSF53756">
    <property type="entry name" value="UDP-Glycosyltransferase/glycogen phosphorylase"/>
    <property type="match status" value="1"/>
</dbReference>
<accession>A0A0F4XS31</accession>